<feature type="compositionally biased region" description="Polar residues" evidence="1">
    <location>
        <begin position="1623"/>
        <end position="1633"/>
    </location>
</feature>
<dbReference type="Proteomes" id="UP000070501">
    <property type="component" value="Unassembled WGS sequence"/>
</dbReference>
<feature type="compositionally biased region" description="Polar residues" evidence="1">
    <location>
        <begin position="43"/>
        <end position="57"/>
    </location>
</feature>
<dbReference type="OrthoDB" id="5408934at2759"/>
<evidence type="ECO:0000259" key="3">
    <source>
        <dbReference type="Pfam" id="PF24344"/>
    </source>
</evidence>
<feature type="compositionally biased region" description="Polar residues" evidence="1">
    <location>
        <begin position="594"/>
        <end position="603"/>
    </location>
</feature>
<feature type="compositionally biased region" description="Low complexity" evidence="1">
    <location>
        <begin position="895"/>
        <end position="912"/>
    </location>
</feature>
<dbReference type="InterPro" id="IPR056223">
    <property type="entry name" value="PH_24"/>
</dbReference>
<feature type="region of interest" description="Disordered" evidence="1">
    <location>
        <begin position="545"/>
        <end position="809"/>
    </location>
</feature>
<feature type="region of interest" description="Disordered" evidence="1">
    <location>
        <begin position="1278"/>
        <end position="1430"/>
    </location>
</feature>
<feature type="compositionally biased region" description="Low complexity" evidence="1">
    <location>
        <begin position="1396"/>
        <end position="1414"/>
    </location>
</feature>
<dbReference type="InterPro" id="IPR056222">
    <property type="entry name" value="PH_23"/>
</dbReference>
<feature type="domain" description="PH" evidence="4">
    <location>
        <begin position="1483"/>
        <end position="1617"/>
    </location>
</feature>
<evidence type="ECO:0000256" key="1">
    <source>
        <dbReference type="SAM" id="MobiDB-lite"/>
    </source>
</evidence>
<evidence type="ECO:0000259" key="4">
    <source>
        <dbReference type="Pfam" id="PF24345"/>
    </source>
</evidence>
<feature type="compositionally biased region" description="Low complexity" evidence="1">
    <location>
        <begin position="824"/>
        <end position="852"/>
    </location>
</feature>
<feature type="region of interest" description="Disordered" evidence="1">
    <location>
        <begin position="1450"/>
        <end position="1479"/>
    </location>
</feature>
<feature type="domain" description="PH" evidence="3">
    <location>
        <begin position="1123"/>
        <end position="1262"/>
    </location>
</feature>
<feature type="compositionally biased region" description="Basic and acidic residues" evidence="1">
    <location>
        <begin position="717"/>
        <end position="727"/>
    </location>
</feature>
<feature type="compositionally biased region" description="Low complexity" evidence="1">
    <location>
        <begin position="625"/>
        <end position="642"/>
    </location>
</feature>
<organism evidence="5 6">
    <name type="scientific">Microdochium bolleyi</name>
    <dbReference type="NCBI Taxonomy" id="196109"/>
    <lineage>
        <taxon>Eukaryota</taxon>
        <taxon>Fungi</taxon>
        <taxon>Dikarya</taxon>
        <taxon>Ascomycota</taxon>
        <taxon>Pezizomycotina</taxon>
        <taxon>Sordariomycetes</taxon>
        <taxon>Xylariomycetidae</taxon>
        <taxon>Xylariales</taxon>
        <taxon>Microdochiaceae</taxon>
        <taxon>Microdochium</taxon>
    </lineage>
</organism>
<feature type="compositionally biased region" description="Acidic residues" evidence="1">
    <location>
        <begin position="749"/>
        <end position="759"/>
    </location>
</feature>
<feature type="compositionally biased region" description="Low complexity" evidence="1">
    <location>
        <begin position="470"/>
        <end position="482"/>
    </location>
</feature>
<feature type="compositionally biased region" description="Basic and acidic residues" evidence="1">
    <location>
        <begin position="1450"/>
        <end position="1459"/>
    </location>
</feature>
<protein>
    <submittedName>
        <fullName evidence="5">Uncharacterized protein</fullName>
    </submittedName>
</protein>
<accession>A0A136J6A6</accession>
<proteinExistence type="predicted"/>
<feature type="region of interest" description="Disordered" evidence="1">
    <location>
        <begin position="158"/>
        <end position="529"/>
    </location>
</feature>
<keyword evidence="6" id="KW-1185">Reference proteome</keyword>
<feature type="compositionally biased region" description="Basic residues" evidence="1">
    <location>
        <begin position="223"/>
        <end position="238"/>
    </location>
</feature>
<feature type="region of interest" description="Disordered" evidence="1">
    <location>
        <begin position="1623"/>
        <end position="1664"/>
    </location>
</feature>
<dbReference type="InParanoid" id="A0A136J6A6"/>
<feature type="compositionally biased region" description="Acidic residues" evidence="1">
    <location>
        <begin position="428"/>
        <end position="437"/>
    </location>
</feature>
<gene>
    <name evidence="5" type="ORF">Micbo1qcDRAFT_202912</name>
</gene>
<feature type="compositionally biased region" description="Basic and acidic residues" evidence="1">
    <location>
        <begin position="1309"/>
        <end position="1330"/>
    </location>
</feature>
<feature type="compositionally biased region" description="Polar residues" evidence="1">
    <location>
        <begin position="457"/>
        <end position="469"/>
    </location>
</feature>
<feature type="region of interest" description="Disordered" evidence="1">
    <location>
        <begin position="1"/>
        <end position="71"/>
    </location>
</feature>
<feature type="compositionally biased region" description="Basic residues" evidence="1">
    <location>
        <begin position="855"/>
        <end position="872"/>
    </location>
</feature>
<feature type="compositionally biased region" description="Basic and acidic residues" evidence="1">
    <location>
        <begin position="572"/>
        <end position="587"/>
    </location>
</feature>
<reference evidence="6" key="1">
    <citation type="submission" date="2016-02" db="EMBL/GenBank/DDBJ databases">
        <title>Draft genome sequence of Microdochium bolleyi, a fungal endophyte of beachgrass.</title>
        <authorList>
            <consortium name="DOE Joint Genome Institute"/>
            <person name="David A.S."/>
            <person name="May G."/>
            <person name="Haridas S."/>
            <person name="Lim J."/>
            <person name="Wang M."/>
            <person name="Labutti K."/>
            <person name="Lipzen A."/>
            <person name="Barry K."/>
            <person name="Grigoriev I.V."/>
        </authorList>
    </citation>
    <scope>NUCLEOTIDE SEQUENCE [LARGE SCALE GENOMIC DNA]</scope>
    <source>
        <strain evidence="6">J235TASD1</strain>
    </source>
</reference>
<sequence>MTVAKSTDEDEEVPTPTPPLTPRRPATVKARRRSSAAKPATPINNTATPDGDTTPNTAPAGRPRAVTAKHQPTLLTDFLLGRPTPARVAADREAARKRRASLDIVKQEMRQAAIRRVQQPGGVQERVKKWQKANAQALVGEDPFSTPSEPSEVLIQVDDQSVTEEDRVRIKLRQKKKPPPAVIVVEKTTKTADDEEKENEEAATSASPPKKRVVSDTNWMKNNTHKVTKKKSPPRSRSPKAAAKADNGGSPLPKGFLQRPTAQPNVANRVKAWASKVEIPDESLSKARARSTARSAQSGDDGIRITPMSSDVAVSSASSESTQKSKPSARSASSHVPRERDSAARSSSQHTRSDKEKGKKPFYDDGIRVAPLKIKKALPDDGIRIFPSKPDVQKDSDRTPRASEKQPSARQAGKQRARSPSEGVDVIEVIEDPDSDDQPTPTRQDSKRLPKVRRPAPQTTQAKSATMVSGTTGTETIITEITDLQTSISESTEQQTQVTGTTATEDVSDTESWSSASDDRSDMPSTVLPRNLADIPVGYSAFSELDLPAAPRRRPNAKRQSSFKGATSVLKKALEGGKKIIAEKVDPPKPVVNQPPSIENWLSGTVDPFVETASSIPTELEPEKPVQSSPHQASAPSQPQARSAKRSPLVTPSATTKTSDDTATTPKAQKARPISGERPKASHSSQEDVSSPSSSGLKRRTATRSASSPLKTGAKKGFADRLRDAFRGESAGHAPPPLEYPSCSTVISFDDETETETDVSESTLRRSSGSRSPTTITYSDGSSYITDESSQLSKSSVDNGKRRPPTNGRHLLSTILSEADTFSSVSSDASSMISDTTVTQTTGFTRSTGTETRISRQRSRQSRNGSLKRRLTKHSDLVSVLSLPDEGPAPSRNQSLRSARSVRRSGSNRSNRNVDSLLRDFAKDESLYQRELKTLVDGVLPVLLTQVVKNDKDGKGSLSSYASGSRGDMLSKSVVDMGMALEKLRNAHKRCPLGNAHLLPQWLDTTHAVYAKYLDVWRLTFQGVIVNLRVHAFDDDDSLVNAMPQNEDGDVVNQDGERIDVAHLLKRPLVRIKWITKFIQGYRKIAGTEDYASLVSKWEALQDKARRRHKEEQARATDEEAINTDTSRCRDLRTLTALDFVRIDKFRQVYAKDPFSLELRHTRGQRLDCQIELVYRDNQLFKSDPGDLLIREIGHEGRTWLLFAPVLGSHCSARRGDDKLQLVVMIRGSREEWSELLILTAEEEEQVTDWLDILGTTPIPPQVPSGEFTEAQSRSLIAGSEAGDVPLGERRHRGGSRQAQSPSSMSPEVKARTPDRYHTRPDDDHERSRPLSESMRPDPAAFVVTQPDDEPEEDVPPPPPAHRSPSSKKQHSLAPPADDGRLKRRGSSPLKHEWTPSDVTSSDSSDYTSASGSETETEGEYSDSYDSSDDELEAVDMPETTPAISVKQHYNEEHHRLSAEEADVSLAPPALPEQQPPELRRPDPEYIFYATAVISYWDTKHGTWKDLWPEACTVITTPGLVEVYPVSPEGALYGGDNPLIALDLTPLVMLRNSTVLDLEIRSPVLSYARLHAKMSKADASFFRFRNANYQDSEKLYLAVHRARMDNAKYKALAEETRVRAFGQNQFQQTQEDTSSSRRRSWFGRKNSYRASARAPSQSMGSVSQQSSAVSASSFLKRLMGGASHSFDIEQSSIDKQPRSGSGSPSHYDSSASSATPPRSPSISAANSGQAKVSLATNNLKIRLHLLVSSSKWEDYGNCLLEVMRPNQGVHQKLRTNQGMEKRIVIRTCPRKSAEESIVVLDVVLGSRCFTRLGSRGILLNVWEEVKDETGATGMAPKDGGSGGQVNKWCFQCASVTEASWIFGLVTQEVMIG</sequence>
<dbReference type="InterPro" id="IPR056416">
    <property type="entry name" value="DH_2_fung"/>
</dbReference>
<feature type="region of interest" description="Disordered" evidence="1">
    <location>
        <begin position="824"/>
        <end position="912"/>
    </location>
</feature>
<feature type="compositionally biased region" description="Polar residues" evidence="1">
    <location>
        <begin position="760"/>
        <end position="798"/>
    </location>
</feature>
<feature type="domain" description="DBL homology" evidence="2">
    <location>
        <begin position="911"/>
        <end position="1109"/>
    </location>
</feature>
<dbReference type="Pfam" id="PF24344">
    <property type="entry name" value="PH_23"/>
    <property type="match status" value="1"/>
</dbReference>
<feature type="compositionally biased region" description="Basic and acidic residues" evidence="1">
    <location>
        <begin position="351"/>
        <end position="367"/>
    </location>
</feature>
<feature type="compositionally biased region" description="Polar residues" evidence="1">
    <location>
        <begin position="1297"/>
        <end position="1306"/>
    </location>
</feature>
<feature type="region of interest" description="Disordered" evidence="1">
    <location>
        <begin position="1686"/>
        <end position="1726"/>
    </location>
</feature>
<feature type="compositionally biased region" description="Basic and acidic residues" evidence="1">
    <location>
        <begin position="391"/>
        <end position="404"/>
    </location>
</feature>
<dbReference type="Pfam" id="PF24345">
    <property type="entry name" value="PH_24"/>
    <property type="match status" value="1"/>
</dbReference>
<evidence type="ECO:0000313" key="5">
    <source>
        <dbReference type="EMBL" id="KXJ92715.1"/>
    </source>
</evidence>
<feature type="compositionally biased region" description="Low complexity" evidence="1">
    <location>
        <begin position="682"/>
        <end position="695"/>
    </location>
</feature>
<feature type="compositionally biased region" description="Acidic residues" evidence="1">
    <location>
        <begin position="1415"/>
        <end position="1430"/>
    </location>
</feature>
<dbReference type="STRING" id="196109.A0A136J6A6"/>
<evidence type="ECO:0000313" key="6">
    <source>
        <dbReference type="Proteomes" id="UP000070501"/>
    </source>
</evidence>
<feature type="compositionally biased region" description="Low complexity" evidence="1">
    <location>
        <begin position="651"/>
        <end position="667"/>
    </location>
</feature>
<dbReference type="EMBL" id="KQ964248">
    <property type="protein sequence ID" value="KXJ92715.1"/>
    <property type="molecule type" value="Genomic_DNA"/>
</dbReference>
<feature type="compositionally biased region" description="Low complexity" evidence="1">
    <location>
        <begin position="309"/>
        <end position="328"/>
    </location>
</feature>
<evidence type="ECO:0000259" key="2">
    <source>
        <dbReference type="Pfam" id="PF24340"/>
    </source>
</evidence>
<feature type="compositionally biased region" description="Polar residues" evidence="1">
    <location>
        <begin position="483"/>
        <end position="516"/>
    </location>
</feature>
<dbReference type="Pfam" id="PF24340">
    <property type="entry name" value="DH_2"/>
    <property type="match status" value="1"/>
</dbReference>
<name>A0A136J6A6_9PEZI</name>
<feature type="compositionally biased region" description="Low complexity" evidence="1">
    <location>
        <begin position="1699"/>
        <end position="1725"/>
    </location>
</feature>